<dbReference type="GO" id="GO:0031625">
    <property type="term" value="F:ubiquitin protein ligase binding"/>
    <property type="evidence" value="ECO:0007669"/>
    <property type="project" value="TreeGrafter"/>
</dbReference>
<comment type="caution">
    <text evidence="3">The sequence shown here is derived from an EMBL/GenBank/DDBJ whole genome shotgun (WGS) entry which is preliminary data.</text>
</comment>
<dbReference type="GO" id="GO:0030674">
    <property type="term" value="F:protein-macromolecule adaptor activity"/>
    <property type="evidence" value="ECO:0007669"/>
    <property type="project" value="TreeGrafter"/>
</dbReference>
<dbReference type="AlphaFoldDB" id="A0A0V1PY52"/>
<name>A0A0V1PY52_9ASCO</name>
<dbReference type="OrthoDB" id="3365616at2759"/>
<dbReference type="Gene3D" id="2.60.40.640">
    <property type="match status" value="1"/>
</dbReference>
<dbReference type="GO" id="GO:0005886">
    <property type="term" value="C:plasma membrane"/>
    <property type="evidence" value="ECO:0007669"/>
    <property type="project" value="TreeGrafter"/>
</dbReference>
<accession>A0A0V1PY52</accession>
<dbReference type="CDD" id="cd22952">
    <property type="entry name" value="ART10-like"/>
    <property type="match status" value="1"/>
</dbReference>
<sequence>MGSSDVKIEIDRSSTGGTFTNYDIIKGTVRLIVTNSITLNYIQVKLEGVSKSQLSIPRDQRDSGRRDRGRKDRDKKEKLLQDVHKALYDTVIVFPPDNVRQVSQAKDFTLTPGNYSYPFEFKLPLNNSCVQLQGITNKVLFNKKNFDLIINNGNFNANTIRNMAQQYNQPVKGGGASQKHRDYHIVSQLPPSLSGLGEFASIKYYVKVTCKRSSFFKTNLRSVDPFIFLPLDLDSQNQPLVHGGDYEEYREVFVRKEMMFSDRIPEIVGLVVPPEKKPLPQAPTPSGSASRKGFLLRFMNGPSSAPPSSFTSLDTRKKNDLVGVESKDVPFSFEVRFRHPAFLIPTKSPSFKLYFVSNLKPLRYSLAQYGKPEESNGLGVIYLQKLIVELTSTTIISVLETDGSVQDIHKAKHVDNINVCNNAYQNLKFDLKNCRRLKSSSATSTNSTLNDVYELEIPRKYYENCVLPDYLSPSFKTCNISRSYRLSIVAGISCEKVSDPTNATEVERKVQYVDLQCPDIKVLSGLNMTSTLHSNASGTSLPSKTNDSPRPSYPFAADEKRQGSFSSEVTPTLPQRPVFPSEKRKPSAVSEVASYDDVSSDTQLLPTYDDVVRESSYQDNSEHLRARRRYQQHEQYYNNLDDA</sequence>
<keyword evidence="4" id="KW-1185">Reference proteome</keyword>
<dbReference type="PANTHER" id="PTHR11188">
    <property type="entry name" value="ARRESTIN DOMAIN CONTAINING PROTEIN"/>
    <property type="match status" value="1"/>
</dbReference>
<dbReference type="InterPro" id="IPR011021">
    <property type="entry name" value="Arrestin-like_N"/>
</dbReference>
<evidence type="ECO:0000256" key="1">
    <source>
        <dbReference type="SAM" id="MobiDB-lite"/>
    </source>
</evidence>
<feature type="domain" description="Arrestin-like N-terminal" evidence="2">
    <location>
        <begin position="7"/>
        <end position="128"/>
    </location>
</feature>
<reference evidence="3 4" key="1">
    <citation type="submission" date="2015-11" db="EMBL/GenBank/DDBJ databases">
        <title>The genome of Debaryomyces fabryi.</title>
        <authorList>
            <person name="Tafer H."/>
            <person name="Lopandic K."/>
        </authorList>
    </citation>
    <scope>NUCLEOTIDE SEQUENCE [LARGE SCALE GENOMIC DNA]</scope>
    <source>
        <strain evidence="3 4">CBS 789</strain>
    </source>
</reference>
<evidence type="ECO:0000313" key="3">
    <source>
        <dbReference type="EMBL" id="KSA01074.1"/>
    </source>
</evidence>
<dbReference type="Pfam" id="PF00339">
    <property type="entry name" value="Arrestin_N"/>
    <property type="match status" value="1"/>
</dbReference>
<dbReference type="InterPro" id="IPR014752">
    <property type="entry name" value="Arrestin-like_C"/>
</dbReference>
<dbReference type="PANTHER" id="PTHR11188:SF17">
    <property type="entry name" value="FI21816P1"/>
    <property type="match status" value="1"/>
</dbReference>
<dbReference type="EMBL" id="LMYN01000064">
    <property type="protein sequence ID" value="KSA01074.1"/>
    <property type="molecule type" value="Genomic_DNA"/>
</dbReference>
<dbReference type="GO" id="GO:0005829">
    <property type="term" value="C:cytosol"/>
    <property type="evidence" value="ECO:0007669"/>
    <property type="project" value="TreeGrafter"/>
</dbReference>
<feature type="region of interest" description="Disordered" evidence="1">
    <location>
        <begin position="534"/>
        <end position="643"/>
    </location>
</feature>
<gene>
    <name evidence="3" type="ORF">AC631_03142</name>
</gene>
<dbReference type="InterPro" id="IPR050357">
    <property type="entry name" value="Arrestin_domain-protein"/>
</dbReference>
<evidence type="ECO:0000313" key="4">
    <source>
        <dbReference type="Proteomes" id="UP000054251"/>
    </source>
</evidence>
<feature type="compositionally biased region" description="Polar residues" evidence="1">
    <location>
        <begin position="534"/>
        <end position="549"/>
    </location>
</feature>
<evidence type="ECO:0000259" key="2">
    <source>
        <dbReference type="Pfam" id="PF00339"/>
    </source>
</evidence>
<protein>
    <recommendedName>
        <fullName evidence="2">Arrestin-like N-terminal domain-containing protein</fullName>
    </recommendedName>
</protein>
<dbReference type="GO" id="GO:0070086">
    <property type="term" value="P:ubiquitin-dependent endocytosis"/>
    <property type="evidence" value="ECO:0007669"/>
    <property type="project" value="TreeGrafter"/>
</dbReference>
<organism evidence="3 4">
    <name type="scientific">Debaryomyces fabryi</name>
    <dbReference type="NCBI Taxonomy" id="58627"/>
    <lineage>
        <taxon>Eukaryota</taxon>
        <taxon>Fungi</taxon>
        <taxon>Dikarya</taxon>
        <taxon>Ascomycota</taxon>
        <taxon>Saccharomycotina</taxon>
        <taxon>Pichiomycetes</taxon>
        <taxon>Debaryomycetaceae</taxon>
        <taxon>Debaryomyces</taxon>
    </lineage>
</organism>
<feature type="compositionally biased region" description="Polar residues" evidence="1">
    <location>
        <begin position="633"/>
        <end position="643"/>
    </location>
</feature>
<dbReference type="Proteomes" id="UP000054251">
    <property type="component" value="Unassembled WGS sequence"/>
</dbReference>
<dbReference type="GeneID" id="26840151"/>
<dbReference type="RefSeq" id="XP_015467176.1">
    <property type="nucleotide sequence ID" value="XM_015611971.1"/>
</dbReference>
<feature type="compositionally biased region" description="Polar residues" evidence="1">
    <location>
        <begin position="563"/>
        <end position="573"/>
    </location>
</feature>
<feature type="region of interest" description="Disordered" evidence="1">
    <location>
        <begin position="55"/>
        <end position="76"/>
    </location>
</feature>
<proteinExistence type="predicted"/>
<feature type="compositionally biased region" description="Basic and acidic residues" evidence="1">
    <location>
        <begin position="58"/>
        <end position="76"/>
    </location>
</feature>